<reference evidence="2" key="1">
    <citation type="submission" date="2023-08" db="EMBL/GenBank/DDBJ databases">
        <title>Emergence of clinically-relevant ST2 carbapenem-resistant Acinetobacter baumannii strains in hospital sewages in Zhejiang, East of China.</title>
        <authorList>
            <person name="Kaichao C."/>
            <person name="Zhang R."/>
        </authorList>
    </citation>
    <scope>NUCLEOTIDE SEQUENCE</scope>
    <source>
        <strain evidence="2">M-SY-60</strain>
    </source>
</reference>
<proteinExistence type="predicted"/>
<keyword evidence="1" id="KW-0732">Signal</keyword>
<evidence type="ECO:0000313" key="3">
    <source>
        <dbReference type="Proteomes" id="UP001243195"/>
    </source>
</evidence>
<evidence type="ECO:0008006" key="4">
    <source>
        <dbReference type="Google" id="ProtNLM"/>
    </source>
</evidence>
<dbReference type="EMBL" id="JAVIDA010000003">
    <property type="protein sequence ID" value="MDQ9070416.1"/>
    <property type="molecule type" value="Genomic_DNA"/>
</dbReference>
<comment type="caution">
    <text evidence="2">The sequence shown here is derived from an EMBL/GenBank/DDBJ whole genome shotgun (WGS) entry which is preliminary data.</text>
</comment>
<gene>
    <name evidence="2" type="ORF">RFH51_02940</name>
</gene>
<protein>
    <recommendedName>
        <fullName evidence="4">Secreted protein</fullName>
    </recommendedName>
</protein>
<dbReference type="Proteomes" id="UP001243195">
    <property type="component" value="Unassembled WGS sequence"/>
</dbReference>
<feature type="chain" id="PRO_5043633965" description="Secreted protein" evidence="1">
    <location>
        <begin position="19"/>
        <end position="113"/>
    </location>
</feature>
<sequence>MKWILTLLFITFSSESFAYKITDYSGECLTLGEKKTYSCTIQKGVSGGGKFVYLQFNQNEYLVEQSTSCGGNCKPYLGTTPETVKVAKNFKKDRYDCYQQEQGKLGVCYMISK</sequence>
<accession>A0AAW8JFK4</accession>
<evidence type="ECO:0000313" key="2">
    <source>
        <dbReference type="EMBL" id="MDQ9070416.1"/>
    </source>
</evidence>
<feature type="signal peptide" evidence="1">
    <location>
        <begin position="1"/>
        <end position="18"/>
    </location>
</feature>
<dbReference type="AlphaFoldDB" id="A0AAW8JFK4"/>
<name>A0AAW8JFK4_9GAMM</name>
<dbReference type="RefSeq" id="WP_308955036.1">
    <property type="nucleotide sequence ID" value="NZ_JAVICY010000030.1"/>
</dbReference>
<evidence type="ECO:0000256" key="1">
    <source>
        <dbReference type="SAM" id="SignalP"/>
    </source>
</evidence>
<organism evidence="2 3">
    <name type="scientific">Acinetobacter gerneri</name>
    <dbReference type="NCBI Taxonomy" id="202952"/>
    <lineage>
        <taxon>Bacteria</taxon>
        <taxon>Pseudomonadati</taxon>
        <taxon>Pseudomonadota</taxon>
        <taxon>Gammaproteobacteria</taxon>
        <taxon>Moraxellales</taxon>
        <taxon>Moraxellaceae</taxon>
        <taxon>Acinetobacter</taxon>
    </lineage>
</organism>